<gene>
    <name evidence="3" type="ORF">ECRASSUSDP1_LOCUS29526</name>
</gene>
<accession>A0AAD2DB78</accession>
<reference evidence="3" key="1">
    <citation type="submission" date="2023-07" db="EMBL/GenBank/DDBJ databases">
        <authorList>
            <consortium name="AG Swart"/>
            <person name="Singh M."/>
            <person name="Singh A."/>
            <person name="Seah K."/>
            <person name="Emmerich C."/>
        </authorList>
    </citation>
    <scope>NUCLEOTIDE SEQUENCE</scope>
    <source>
        <strain evidence="3">DP1</strain>
    </source>
</reference>
<feature type="region of interest" description="Disordered" evidence="1">
    <location>
        <begin position="191"/>
        <end position="230"/>
    </location>
</feature>
<dbReference type="AlphaFoldDB" id="A0AAD2DB78"/>
<organism evidence="3 4">
    <name type="scientific">Euplotes crassus</name>
    <dbReference type="NCBI Taxonomy" id="5936"/>
    <lineage>
        <taxon>Eukaryota</taxon>
        <taxon>Sar</taxon>
        <taxon>Alveolata</taxon>
        <taxon>Ciliophora</taxon>
        <taxon>Intramacronucleata</taxon>
        <taxon>Spirotrichea</taxon>
        <taxon>Hypotrichia</taxon>
        <taxon>Euplotida</taxon>
        <taxon>Euplotidae</taxon>
        <taxon>Moneuplotes</taxon>
    </lineage>
</organism>
<dbReference type="EMBL" id="CAMPGE010030372">
    <property type="protein sequence ID" value="CAI2387892.1"/>
    <property type="molecule type" value="Genomic_DNA"/>
</dbReference>
<evidence type="ECO:0000313" key="3">
    <source>
        <dbReference type="EMBL" id="CAI2387892.1"/>
    </source>
</evidence>
<dbReference type="InterPro" id="IPR050868">
    <property type="entry name" value="ELMO_domain-containing"/>
</dbReference>
<dbReference type="PANTHER" id="PTHR12771">
    <property type="entry name" value="ENGULFMENT AND CELL MOTILITY"/>
    <property type="match status" value="1"/>
</dbReference>
<name>A0AAD2DB78_EUPCR</name>
<comment type="caution">
    <text evidence="3">The sequence shown here is derived from an EMBL/GenBank/DDBJ whole genome shotgun (WGS) entry which is preliminary data.</text>
</comment>
<dbReference type="Proteomes" id="UP001295684">
    <property type="component" value="Unassembled WGS sequence"/>
</dbReference>
<dbReference type="Pfam" id="PF04727">
    <property type="entry name" value="ELMO_CED12"/>
    <property type="match status" value="1"/>
</dbReference>
<evidence type="ECO:0000313" key="4">
    <source>
        <dbReference type="Proteomes" id="UP001295684"/>
    </source>
</evidence>
<proteinExistence type="predicted"/>
<protein>
    <recommendedName>
        <fullName evidence="2">ELMO domain-containing protein</fullName>
    </recommendedName>
</protein>
<dbReference type="PROSITE" id="PS51335">
    <property type="entry name" value="ELMO"/>
    <property type="match status" value="1"/>
</dbReference>
<keyword evidence="4" id="KW-1185">Reference proteome</keyword>
<dbReference type="InterPro" id="IPR006816">
    <property type="entry name" value="ELMO_dom"/>
</dbReference>
<sequence length="470" mass="54776">MEEPNDTEHKVNNMESSQIHDLKQPLEINYMTKHRMIRAGQRKLPPLKSKDNIYREKINSSLHLSKINYDKIIPKQTKEYENSYSTNPRDQKVTKSTDLPFTLQRFSKSKTRRTQLYNSTTNGAKFINLSKSQKSKKRYKRQSYTLFEDSKEYKHPTNELPLLKKNLKNPNTSYLPSSYTVGVGKDTTFETHKKALPSPPPKPLSQNLSQPAHLSSISKFHPPQLSSAPKTQDQFRKLVAHLEIQGRTREKDFGKDATEKRVKEVFRVRVARQSLFCCCRSPAVDESMIKQAEGDKKNILCIAKVPYTGHEENGDQIHLQALQYCYSHLLGTENQQTEYNWINIGFQNENDPQKDFRGVGVLGLLHIVYLLQYHQEDICNIFHQSKEGTFLKRYPFFCASLALSKIVLDRVRDRTCEKRFKPGRTFMTITCELHLQLFQKLSQIWKTKNYTIKDFQKVMQEVAKFSKKAK</sequence>
<evidence type="ECO:0000256" key="1">
    <source>
        <dbReference type="SAM" id="MobiDB-lite"/>
    </source>
</evidence>
<feature type="domain" description="ELMO" evidence="2">
    <location>
        <begin position="317"/>
        <end position="470"/>
    </location>
</feature>
<evidence type="ECO:0000259" key="2">
    <source>
        <dbReference type="PROSITE" id="PS51335"/>
    </source>
</evidence>
<feature type="compositionally biased region" description="Polar residues" evidence="1">
    <location>
        <begin position="212"/>
        <end position="230"/>
    </location>
</feature>
<feature type="region of interest" description="Disordered" evidence="1">
    <location>
        <begin position="1"/>
        <end position="21"/>
    </location>
</feature>